<feature type="transmembrane region" description="Helical" evidence="8">
    <location>
        <begin position="167"/>
        <end position="189"/>
    </location>
</feature>
<evidence type="ECO:0000256" key="4">
    <source>
        <dbReference type="ARBA" id="ARBA00022475"/>
    </source>
</evidence>
<feature type="transmembrane region" description="Helical" evidence="8">
    <location>
        <begin position="12"/>
        <end position="30"/>
    </location>
</feature>
<evidence type="ECO:0000256" key="7">
    <source>
        <dbReference type="ARBA" id="ARBA00023136"/>
    </source>
</evidence>
<dbReference type="PROSITE" id="PS00216">
    <property type="entry name" value="SUGAR_TRANSPORT_1"/>
    <property type="match status" value="1"/>
</dbReference>
<feature type="transmembrane region" description="Helical" evidence="8">
    <location>
        <begin position="110"/>
        <end position="127"/>
    </location>
</feature>
<dbReference type="SUPFAM" id="SSF103473">
    <property type="entry name" value="MFS general substrate transporter"/>
    <property type="match status" value="1"/>
</dbReference>
<dbReference type="PANTHER" id="PTHR23502">
    <property type="entry name" value="MAJOR FACILITATOR SUPERFAMILY"/>
    <property type="match status" value="1"/>
</dbReference>
<dbReference type="InterPro" id="IPR020846">
    <property type="entry name" value="MFS_dom"/>
</dbReference>
<proteinExistence type="inferred from homology"/>
<feature type="transmembrane region" description="Helical" evidence="8">
    <location>
        <begin position="82"/>
        <end position="104"/>
    </location>
</feature>
<comment type="similarity">
    <text evidence="2">Belongs to the major facilitator superfamily. Bcr/CmlA family.</text>
</comment>
<keyword evidence="11" id="KW-1185">Reference proteome</keyword>
<evidence type="ECO:0000256" key="3">
    <source>
        <dbReference type="ARBA" id="ARBA00022448"/>
    </source>
</evidence>
<feature type="transmembrane region" description="Helical" evidence="8">
    <location>
        <begin position="50"/>
        <end position="70"/>
    </location>
</feature>
<feature type="transmembrane region" description="Helical" evidence="8">
    <location>
        <begin position="213"/>
        <end position="235"/>
    </location>
</feature>
<evidence type="ECO:0000256" key="6">
    <source>
        <dbReference type="ARBA" id="ARBA00022989"/>
    </source>
</evidence>
<dbReference type="InterPro" id="IPR011701">
    <property type="entry name" value="MFS"/>
</dbReference>
<evidence type="ECO:0000256" key="1">
    <source>
        <dbReference type="ARBA" id="ARBA00004651"/>
    </source>
</evidence>
<comment type="subcellular location">
    <subcellularLocation>
        <location evidence="1">Cell membrane</location>
        <topology evidence="1">Multi-pass membrane protein</topology>
    </subcellularLocation>
</comment>
<keyword evidence="5 8" id="KW-0812">Transmembrane</keyword>
<evidence type="ECO:0000259" key="9">
    <source>
        <dbReference type="PROSITE" id="PS50850"/>
    </source>
</evidence>
<dbReference type="Proteomes" id="UP000722989">
    <property type="component" value="Unassembled WGS sequence"/>
</dbReference>
<dbReference type="NCBIfam" id="TIGR00710">
    <property type="entry name" value="efflux_Bcr_CflA"/>
    <property type="match status" value="1"/>
</dbReference>
<keyword evidence="7 8" id="KW-0472">Membrane</keyword>
<reference evidence="10 11" key="1">
    <citation type="submission" date="2020-03" db="EMBL/GenBank/DDBJ databases">
        <title>WGS of the type strain of Planosporangium spp.</title>
        <authorList>
            <person name="Thawai C."/>
        </authorList>
    </citation>
    <scope>NUCLEOTIDE SEQUENCE [LARGE SCALE GENOMIC DNA]</scope>
    <source>
        <strain evidence="10 11">TBRC 5610</strain>
    </source>
</reference>
<evidence type="ECO:0000313" key="10">
    <source>
        <dbReference type="EMBL" id="NJC72178.1"/>
    </source>
</evidence>
<feature type="domain" description="Major facilitator superfamily (MFS) profile" evidence="9">
    <location>
        <begin position="15"/>
        <end position="398"/>
    </location>
</feature>
<dbReference type="EMBL" id="JAATVY010000016">
    <property type="protein sequence ID" value="NJC72178.1"/>
    <property type="molecule type" value="Genomic_DNA"/>
</dbReference>
<dbReference type="Pfam" id="PF07690">
    <property type="entry name" value="MFS_1"/>
    <property type="match status" value="1"/>
</dbReference>
<feature type="transmembrane region" description="Helical" evidence="8">
    <location>
        <begin position="310"/>
        <end position="336"/>
    </location>
</feature>
<dbReference type="InterPro" id="IPR036259">
    <property type="entry name" value="MFS_trans_sf"/>
</dbReference>
<sequence>MTSQEQGRVPRPGWLMVLLGTVTGVGPFSMDMYLPALPRIAAEFHAGPSGAQLTLTACLVGLATGQLLTGPLSDRWGRRRPMLAGLGLYSVASLLCAVASSSGALTAARLGQGVAGGAAIVIARAVVRDLYSGSAAAAYFSRLMLIFGVAPVLAPSVGGLVLRMANWRGVFVVLTAIGAAVFAAAWAGLPETLPAARRQAGGLTQILRGARSLLWDAGYVGYVLTLGMAGAGLFAYISGSSFVLQQVYGASPQRYGVLFGLNALGFVLVGQLNGRLVRRMAPRRVLAVALVILLGAAAALLLAAGRHSSLLAAAVPLFVFMSSLGMVLPNTTALALDLHPEQAGTASALLGAAQMVCGAVVAPLVGLAGARSATPMGVAMAAAASGGVLAFLLVARRGTAVPADREATADA</sequence>
<accession>A0ABX0Y1F6</accession>
<dbReference type="CDD" id="cd17320">
    <property type="entry name" value="MFS_MdfA_MDR_like"/>
    <property type="match status" value="1"/>
</dbReference>
<comment type="caution">
    <text evidence="10">The sequence shown here is derived from an EMBL/GenBank/DDBJ whole genome shotgun (WGS) entry which is preliminary data.</text>
</comment>
<evidence type="ECO:0000313" key="11">
    <source>
        <dbReference type="Proteomes" id="UP000722989"/>
    </source>
</evidence>
<keyword evidence="4" id="KW-1003">Cell membrane</keyword>
<evidence type="ECO:0000256" key="2">
    <source>
        <dbReference type="ARBA" id="ARBA00006236"/>
    </source>
</evidence>
<evidence type="ECO:0000256" key="5">
    <source>
        <dbReference type="ARBA" id="ARBA00022692"/>
    </source>
</evidence>
<feature type="transmembrane region" description="Helical" evidence="8">
    <location>
        <begin position="139"/>
        <end position="161"/>
    </location>
</feature>
<keyword evidence="3" id="KW-0813">Transport</keyword>
<keyword evidence="6 8" id="KW-1133">Transmembrane helix</keyword>
<organism evidence="10 11">
    <name type="scientific">Planosporangium thailandense</name>
    <dbReference type="NCBI Taxonomy" id="765197"/>
    <lineage>
        <taxon>Bacteria</taxon>
        <taxon>Bacillati</taxon>
        <taxon>Actinomycetota</taxon>
        <taxon>Actinomycetes</taxon>
        <taxon>Micromonosporales</taxon>
        <taxon>Micromonosporaceae</taxon>
        <taxon>Planosporangium</taxon>
    </lineage>
</organism>
<feature type="transmembrane region" description="Helical" evidence="8">
    <location>
        <begin position="348"/>
        <end position="370"/>
    </location>
</feature>
<gene>
    <name evidence="10" type="ORF">HC031_21010</name>
</gene>
<name>A0ABX0Y1F6_9ACTN</name>
<evidence type="ECO:0000256" key="8">
    <source>
        <dbReference type="SAM" id="Phobius"/>
    </source>
</evidence>
<feature type="transmembrane region" description="Helical" evidence="8">
    <location>
        <begin position="255"/>
        <end position="273"/>
    </location>
</feature>
<feature type="transmembrane region" description="Helical" evidence="8">
    <location>
        <begin position="285"/>
        <end position="304"/>
    </location>
</feature>
<dbReference type="InterPro" id="IPR004812">
    <property type="entry name" value="Efflux_drug-R_Bcr/CmlA"/>
</dbReference>
<dbReference type="PROSITE" id="PS50850">
    <property type="entry name" value="MFS"/>
    <property type="match status" value="1"/>
</dbReference>
<dbReference type="InterPro" id="IPR005829">
    <property type="entry name" value="Sugar_transporter_CS"/>
</dbReference>
<feature type="transmembrane region" description="Helical" evidence="8">
    <location>
        <begin position="376"/>
        <end position="395"/>
    </location>
</feature>
<dbReference type="PANTHER" id="PTHR23502:SF132">
    <property type="entry name" value="POLYAMINE TRANSPORTER 2-RELATED"/>
    <property type="match status" value="1"/>
</dbReference>
<protein>
    <submittedName>
        <fullName evidence="10">Multidrug effflux MFS transporter</fullName>
    </submittedName>
</protein>
<dbReference type="Gene3D" id="1.20.1720.10">
    <property type="entry name" value="Multidrug resistance protein D"/>
    <property type="match status" value="1"/>
</dbReference>
<dbReference type="RefSeq" id="WP_167927083.1">
    <property type="nucleotide sequence ID" value="NZ_JAATVY010000016.1"/>
</dbReference>